<gene>
    <name evidence="1" type="ORF">VICG_01926</name>
</gene>
<reference evidence="2" key="1">
    <citation type="submission" date="2011-05" db="EMBL/GenBank/DDBJ databases">
        <title>The genome sequence of Vittaforma corneae strain ATCC 50505.</title>
        <authorList>
            <consortium name="The Broad Institute Genome Sequencing Platform"/>
            <person name="Cuomo C."/>
            <person name="Didier E."/>
            <person name="Bowers L."/>
            <person name="Young S.K."/>
            <person name="Zeng Q."/>
            <person name="Gargeya S."/>
            <person name="Fitzgerald M."/>
            <person name="Haas B."/>
            <person name="Abouelleil A."/>
            <person name="Alvarado L."/>
            <person name="Arachchi H.M."/>
            <person name="Berlin A."/>
            <person name="Chapman S.B."/>
            <person name="Gearin G."/>
            <person name="Goldberg J."/>
            <person name="Griggs A."/>
            <person name="Gujja S."/>
            <person name="Hansen M."/>
            <person name="Heiman D."/>
            <person name="Howarth C."/>
            <person name="Larimer J."/>
            <person name="Lui A."/>
            <person name="MacDonald P.J.P."/>
            <person name="McCowen C."/>
            <person name="Montmayeur A."/>
            <person name="Murphy C."/>
            <person name="Neiman D."/>
            <person name="Pearson M."/>
            <person name="Priest M."/>
            <person name="Roberts A."/>
            <person name="Saif S."/>
            <person name="Shea T."/>
            <person name="Sisk P."/>
            <person name="Stolte C."/>
            <person name="Sykes S."/>
            <person name="Wortman J."/>
            <person name="Nusbaum C."/>
            <person name="Birren B."/>
        </authorList>
    </citation>
    <scope>NUCLEOTIDE SEQUENCE [LARGE SCALE GENOMIC DNA]</scope>
    <source>
        <strain evidence="2">ATCC 50505</strain>
    </source>
</reference>
<evidence type="ECO:0000313" key="2">
    <source>
        <dbReference type="Proteomes" id="UP000011082"/>
    </source>
</evidence>
<protein>
    <recommendedName>
        <fullName evidence="3">Nucleoporin Nup54 alpha-helical domain-containing protein</fullName>
    </recommendedName>
</protein>
<dbReference type="GeneID" id="19882636"/>
<dbReference type="STRING" id="993615.L2GK92"/>
<dbReference type="VEuPathDB" id="MicrosporidiaDB:VICG_01926"/>
<keyword evidence="2" id="KW-1185">Reference proteome</keyword>
<organism evidence="1 2">
    <name type="scientific">Vittaforma corneae (strain ATCC 50505)</name>
    <name type="common">Microsporidian parasite</name>
    <name type="synonym">Nosema corneum</name>
    <dbReference type="NCBI Taxonomy" id="993615"/>
    <lineage>
        <taxon>Eukaryota</taxon>
        <taxon>Fungi</taxon>
        <taxon>Fungi incertae sedis</taxon>
        <taxon>Microsporidia</taxon>
        <taxon>Nosematidae</taxon>
        <taxon>Vittaforma</taxon>
    </lineage>
</organism>
<dbReference type="OrthoDB" id="6162375at2759"/>
<name>L2GK92_VITCO</name>
<evidence type="ECO:0008006" key="3">
    <source>
        <dbReference type="Google" id="ProtNLM"/>
    </source>
</evidence>
<dbReference type="EMBL" id="JH370151">
    <property type="protein sequence ID" value="ELA41044.1"/>
    <property type="molecule type" value="Genomic_DNA"/>
</dbReference>
<dbReference type="OMA" id="FKYVFYN"/>
<accession>L2GK92</accession>
<dbReference type="HOGENOM" id="CLU_1299695_0_0_1"/>
<evidence type="ECO:0000313" key="1">
    <source>
        <dbReference type="EMBL" id="ELA41044.1"/>
    </source>
</evidence>
<dbReference type="AlphaFoldDB" id="L2GK92"/>
<dbReference type="InParanoid" id="L2GK92"/>
<dbReference type="Proteomes" id="UP000011082">
    <property type="component" value="Unassembled WGS sequence"/>
</dbReference>
<sequence>MNFTAKTRELLTILENIENSYNPSSPQYKFTYVFYNIVDTPVSRPLDFPQDLWNRYYIPDAPLMPVILNKQQIEERRKIQSDLILKLAESKNGILKKLESLKFKREMVKNKLQNTVNKFRAKLRKYVYCKEDNDGVYRLQTDVIERDKLVLKERKEDVLRHLIKMKERLELFEKKVSENIHVLSEKGIVLARQLDKGY</sequence>
<dbReference type="RefSeq" id="XP_007605371.1">
    <property type="nucleotide sequence ID" value="XM_007605309.1"/>
</dbReference>
<proteinExistence type="predicted"/>